<comment type="caution">
    <text evidence="2">The sequence shown here is derived from an EMBL/GenBank/DDBJ whole genome shotgun (WGS) entry which is preliminary data.</text>
</comment>
<keyword evidence="1" id="KW-1133">Transmembrane helix</keyword>
<reference evidence="2 3" key="1">
    <citation type="submission" date="2014-07" db="EMBL/GenBank/DDBJ databases">
        <title>Draft Genome Sequence of Gephyronic Acid Producer, Cystobacter violaceus Strain Cb vi76.</title>
        <authorList>
            <person name="Stevens D.C."/>
            <person name="Young J."/>
            <person name="Carmichael R."/>
            <person name="Tan J."/>
            <person name="Taylor R.E."/>
        </authorList>
    </citation>
    <scope>NUCLEOTIDE SEQUENCE [LARGE SCALE GENOMIC DNA]</scope>
    <source>
        <strain evidence="2 3">Cb vi76</strain>
    </source>
</reference>
<organism evidence="2 3">
    <name type="scientific">Archangium violaceum Cb vi76</name>
    <dbReference type="NCBI Taxonomy" id="1406225"/>
    <lineage>
        <taxon>Bacteria</taxon>
        <taxon>Pseudomonadati</taxon>
        <taxon>Myxococcota</taxon>
        <taxon>Myxococcia</taxon>
        <taxon>Myxococcales</taxon>
        <taxon>Cystobacterineae</taxon>
        <taxon>Archangiaceae</taxon>
        <taxon>Archangium</taxon>
    </lineage>
</organism>
<dbReference type="EMBL" id="JPMI01000129">
    <property type="protein sequence ID" value="KFA91834.1"/>
    <property type="molecule type" value="Genomic_DNA"/>
</dbReference>
<dbReference type="Proteomes" id="UP000028547">
    <property type="component" value="Unassembled WGS sequence"/>
</dbReference>
<sequence>MKVGTKVLWLAVVVAILMAICAVLVQRWSPGNTALMSLGLVLAQLAALLLPFQRSRELTTQAKVIRAPEARSSRPSSRS</sequence>
<proteinExistence type="predicted"/>
<gene>
    <name evidence="2" type="ORF">Q664_19840</name>
</gene>
<protein>
    <submittedName>
        <fullName evidence="2">Uncharacterized protein</fullName>
    </submittedName>
</protein>
<evidence type="ECO:0000256" key="1">
    <source>
        <dbReference type="SAM" id="Phobius"/>
    </source>
</evidence>
<accession>A0A084STP9</accession>
<evidence type="ECO:0000313" key="3">
    <source>
        <dbReference type="Proteomes" id="UP000028547"/>
    </source>
</evidence>
<feature type="transmembrane region" description="Helical" evidence="1">
    <location>
        <begin position="34"/>
        <end position="52"/>
    </location>
</feature>
<keyword evidence="1" id="KW-0472">Membrane</keyword>
<dbReference type="RefSeq" id="WP_043397383.1">
    <property type="nucleotide sequence ID" value="NZ_JPMI01000129.1"/>
</dbReference>
<name>A0A084STP9_9BACT</name>
<dbReference type="AlphaFoldDB" id="A0A084STP9"/>
<keyword evidence="1" id="KW-0812">Transmembrane</keyword>
<feature type="transmembrane region" description="Helical" evidence="1">
    <location>
        <begin position="7"/>
        <end position="28"/>
    </location>
</feature>
<evidence type="ECO:0000313" key="2">
    <source>
        <dbReference type="EMBL" id="KFA91834.1"/>
    </source>
</evidence>